<keyword evidence="5" id="KW-1185">Reference proteome</keyword>
<reference evidence="4" key="1">
    <citation type="journal article" date="2021" name="Nat. Commun.">
        <title>Genetic determinants of endophytism in the Arabidopsis root mycobiome.</title>
        <authorList>
            <person name="Mesny F."/>
            <person name="Miyauchi S."/>
            <person name="Thiergart T."/>
            <person name="Pickel B."/>
            <person name="Atanasova L."/>
            <person name="Karlsson M."/>
            <person name="Huettel B."/>
            <person name="Barry K.W."/>
            <person name="Haridas S."/>
            <person name="Chen C."/>
            <person name="Bauer D."/>
            <person name="Andreopoulos W."/>
            <person name="Pangilinan J."/>
            <person name="LaButti K."/>
            <person name="Riley R."/>
            <person name="Lipzen A."/>
            <person name="Clum A."/>
            <person name="Drula E."/>
            <person name="Henrissat B."/>
            <person name="Kohler A."/>
            <person name="Grigoriev I.V."/>
            <person name="Martin F.M."/>
            <person name="Hacquard S."/>
        </authorList>
    </citation>
    <scope>NUCLEOTIDE SEQUENCE</scope>
    <source>
        <strain evidence="4">MPI-CAGE-CH-0243</strain>
    </source>
</reference>
<evidence type="ECO:0000313" key="5">
    <source>
        <dbReference type="Proteomes" id="UP000700596"/>
    </source>
</evidence>
<sequence>MASRTGTVLLTGANGFVASHILSLLVAHNYHTVATVRSEKKGQQIIKLYPTWEPFVTFAIVSDITSPGAYDEIFKAHKFDYIIHNASPINFAAQDIEKDLVQPAIQGTTTLLSAAHTLGTPTLRRFVLLGSAVAVLNSLDPVDKPGKPYDESDWNPITPAIAISNSSIVEGYTASKTLAERAAWDFLSSEKPGFDLVVINPDVIIGPLLQPLSGPESVNDTNAFFVYNFINGTFKDVESIRFPFYHFVDVREVARAHLLALTSPLASNLRIIIVSGLITPQLVADSIRTQFPDLRDRVPEGKPGNVLPEGVDPTGWDNRRSFEVFGKEWRYRELGESVKDTVESLVRWERVWGG</sequence>
<dbReference type="Gene3D" id="3.40.50.720">
    <property type="entry name" value="NAD(P)-binding Rossmann-like Domain"/>
    <property type="match status" value="1"/>
</dbReference>
<dbReference type="EMBL" id="JAGMWT010000001">
    <property type="protein sequence ID" value="KAH7139556.1"/>
    <property type="molecule type" value="Genomic_DNA"/>
</dbReference>
<dbReference type="Proteomes" id="UP000700596">
    <property type="component" value="Unassembled WGS sequence"/>
</dbReference>
<comment type="caution">
    <text evidence="4">The sequence shown here is derived from an EMBL/GenBank/DDBJ whole genome shotgun (WGS) entry which is preliminary data.</text>
</comment>
<evidence type="ECO:0000256" key="2">
    <source>
        <dbReference type="ARBA" id="ARBA00023445"/>
    </source>
</evidence>
<dbReference type="InterPro" id="IPR036291">
    <property type="entry name" value="NAD(P)-bd_dom_sf"/>
</dbReference>
<proteinExistence type="inferred from homology"/>
<dbReference type="PANTHER" id="PTHR10366">
    <property type="entry name" value="NAD DEPENDENT EPIMERASE/DEHYDRATASE"/>
    <property type="match status" value="1"/>
</dbReference>
<dbReference type="AlphaFoldDB" id="A0A9P9EM83"/>
<dbReference type="OrthoDB" id="2735536at2759"/>
<evidence type="ECO:0000256" key="1">
    <source>
        <dbReference type="ARBA" id="ARBA00023002"/>
    </source>
</evidence>
<comment type="similarity">
    <text evidence="2">Belongs to the NAD(P)-dependent epimerase/dehydratase family. Dihydroflavonol-4-reductase subfamily.</text>
</comment>
<dbReference type="InterPro" id="IPR001509">
    <property type="entry name" value="Epimerase_deHydtase"/>
</dbReference>
<name>A0A9P9EM83_9PLEO</name>
<feature type="domain" description="NAD-dependent epimerase/dehydratase" evidence="3">
    <location>
        <begin position="8"/>
        <end position="265"/>
    </location>
</feature>
<dbReference type="SUPFAM" id="SSF51735">
    <property type="entry name" value="NAD(P)-binding Rossmann-fold domains"/>
    <property type="match status" value="1"/>
</dbReference>
<gene>
    <name evidence="4" type="ORF">B0J11DRAFT_589450</name>
</gene>
<keyword evidence="1" id="KW-0560">Oxidoreductase</keyword>
<evidence type="ECO:0000313" key="4">
    <source>
        <dbReference type="EMBL" id="KAH7139556.1"/>
    </source>
</evidence>
<dbReference type="InterPro" id="IPR050425">
    <property type="entry name" value="NAD(P)_dehydrat-like"/>
</dbReference>
<dbReference type="GO" id="GO:0016616">
    <property type="term" value="F:oxidoreductase activity, acting on the CH-OH group of donors, NAD or NADP as acceptor"/>
    <property type="evidence" value="ECO:0007669"/>
    <property type="project" value="TreeGrafter"/>
</dbReference>
<protein>
    <recommendedName>
        <fullName evidence="3">NAD-dependent epimerase/dehydratase domain-containing protein</fullName>
    </recommendedName>
</protein>
<dbReference type="Pfam" id="PF01370">
    <property type="entry name" value="Epimerase"/>
    <property type="match status" value="1"/>
</dbReference>
<evidence type="ECO:0000259" key="3">
    <source>
        <dbReference type="Pfam" id="PF01370"/>
    </source>
</evidence>
<accession>A0A9P9EM83</accession>
<dbReference type="PANTHER" id="PTHR10366:SF814">
    <property type="entry name" value="NAD-DEPENDENT EPIMERASE_DEHYDRATASE DOMAIN-CONTAINING PROTEIN"/>
    <property type="match status" value="1"/>
</dbReference>
<organism evidence="4 5">
    <name type="scientific">Dendryphion nanum</name>
    <dbReference type="NCBI Taxonomy" id="256645"/>
    <lineage>
        <taxon>Eukaryota</taxon>
        <taxon>Fungi</taxon>
        <taxon>Dikarya</taxon>
        <taxon>Ascomycota</taxon>
        <taxon>Pezizomycotina</taxon>
        <taxon>Dothideomycetes</taxon>
        <taxon>Pleosporomycetidae</taxon>
        <taxon>Pleosporales</taxon>
        <taxon>Torulaceae</taxon>
        <taxon>Dendryphion</taxon>
    </lineage>
</organism>